<sequence>MPLKPLAPDMLAPDALLYGANLTTSMTWAPGQPLPAPGDCVWYHLCAINIATRTWLEASQRMSSTTIDAMLAEDTRPRVLIKPDGVLINVRAINTYCPTHPEQMVSLRIWTDGDVVLTCRRDDNQAVEQLREHITQRRGPLTAGGLVVALMREVYEEIEHYIDELERCVAELELHVNADDALQRPPHNISDVRRKIALYRRYIFPQAKLLSDLSQASIGWLSDRQRADIIEQHDRVLRYTEELNDIRDRAEILYEEIKYQQGAELNKTTYLFSIAATIFLPLSFLTGLLGINVGGIPGAAVDFAFWIFVVLCVMVVGAQIVYFRRKKWF</sequence>
<gene>
    <name evidence="12" type="ORF">BFV95_4647</name>
</gene>
<evidence type="ECO:0000256" key="6">
    <source>
        <dbReference type="ARBA" id="ARBA00022692"/>
    </source>
</evidence>
<comment type="caution">
    <text evidence="12">The sequence shown here is derived from an EMBL/GenBank/DDBJ whole genome shotgun (WGS) entry which is preliminary data.</text>
</comment>
<accession>A0AB36FKY8</accession>
<comment type="similarity">
    <text evidence="2">Belongs to the CorA metal ion transporter (MIT) (TC 1.A.35) family.</text>
</comment>
<proteinExistence type="inferred from homology"/>
<evidence type="ECO:0000256" key="1">
    <source>
        <dbReference type="ARBA" id="ARBA00004651"/>
    </source>
</evidence>
<keyword evidence="4" id="KW-1003">Cell membrane</keyword>
<dbReference type="GO" id="GO:0005886">
    <property type="term" value="C:plasma membrane"/>
    <property type="evidence" value="ECO:0007669"/>
    <property type="project" value="UniProtKB-SubCell"/>
</dbReference>
<keyword evidence="7" id="KW-0862">Zinc</keyword>
<feature type="transmembrane region" description="Helical" evidence="11">
    <location>
        <begin position="270"/>
        <end position="291"/>
    </location>
</feature>
<dbReference type="PANTHER" id="PTHR46494">
    <property type="entry name" value="CORA FAMILY METAL ION TRANSPORTER (EUROFUNG)"/>
    <property type="match status" value="1"/>
</dbReference>
<dbReference type="Gene3D" id="1.20.58.340">
    <property type="entry name" value="Magnesium transport protein CorA, transmembrane region"/>
    <property type="match status" value="2"/>
</dbReference>
<evidence type="ECO:0000256" key="3">
    <source>
        <dbReference type="ARBA" id="ARBA00022448"/>
    </source>
</evidence>
<dbReference type="GO" id="GO:0015087">
    <property type="term" value="F:cobalt ion transmembrane transporter activity"/>
    <property type="evidence" value="ECO:0007669"/>
    <property type="project" value="TreeGrafter"/>
</dbReference>
<dbReference type="Gene3D" id="3.30.460.20">
    <property type="entry name" value="CorA soluble domain-like"/>
    <property type="match status" value="1"/>
</dbReference>
<dbReference type="InterPro" id="IPR045863">
    <property type="entry name" value="CorA_TM1_TM2"/>
</dbReference>
<evidence type="ECO:0000256" key="8">
    <source>
        <dbReference type="ARBA" id="ARBA00022989"/>
    </source>
</evidence>
<keyword evidence="13" id="KW-1185">Reference proteome</keyword>
<reference evidence="12 13" key="1">
    <citation type="submission" date="2016-09" db="EMBL/GenBank/DDBJ databases">
        <title>Draft Genome Sequence of four Alteromonas macleodii strains isolated from copper coupons and grown long-term at elevated copper levels.</title>
        <authorList>
            <person name="Cusick K."/>
            <person name="Dale J."/>
            <person name="Little B."/>
            <person name="Biffinger J."/>
        </authorList>
    </citation>
    <scope>NUCLEOTIDE SEQUENCE [LARGE SCALE GENOMIC DNA]</scope>
    <source>
        <strain evidence="12 13">KCP01</strain>
    </source>
</reference>
<dbReference type="InterPro" id="IPR045861">
    <property type="entry name" value="CorA_cytoplasmic_dom"/>
</dbReference>
<dbReference type="Proteomes" id="UP000095392">
    <property type="component" value="Unassembled WGS sequence"/>
</dbReference>
<dbReference type="GO" id="GO:0015095">
    <property type="term" value="F:magnesium ion transmembrane transporter activity"/>
    <property type="evidence" value="ECO:0007669"/>
    <property type="project" value="TreeGrafter"/>
</dbReference>
<dbReference type="SUPFAM" id="SSF144083">
    <property type="entry name" value="Magnesium transport protein CorA, transmembrane region"/>
    <property type="match status" value="1"/>
</dbReference>
<keyword evidence="6 11" id="KW-0812">Transmembrane</keyword>
<evidence type="ECO:0000256" key="5">
    <source>
        <dbReference type="ARBA" id="ARBA00022519"/>
    </source>
</evidence>
<evidence type="ECO:0000256" key="4">
    <source>
        <dbReference type="ARBA" id="ARBA00022475"/>
    </source>
</evidence>
<evidence type="ECO:0000313" key="13">
    <source>
        <dbReference type="Proteomes" id="UP000095392"/>
    </source>
</evidence>
<evidence type="ECO:0000256" key="7">
    <source>
        <dbReference type="ARBA" id="ARBA00022833"/>
    </source>
</evidence>
<protein>
    <submittedName>
        <fullName evidence="12">CorA-like Mg2+ transporter family protein</fullName>
    </submittedName>
</protein>
<name>A0AB36FKY8_ALTMA</name>
<dbReference type="SUPFAM" id="SSF143865">
    <property type="entry name" value="CorA soluble domain-like"/>
    <property type="match status" value="1"/>
</dbReference>
<comment type="subcellular location">
    <subcellularLocation>
        <location evidence="1">Cell membrane</location>
        <topology evidence="1">Multi-pass membrane protein</topology>
    </subcellularLocation>
</comment>
<dbReference type="PANTHER" id="PTHR46494:SF3">
    <property type="entry name" value="ZINC TRANSPORT PROTEIN ZNTB"/>
    <property type="match status" value="1"/>
</dbReference>
<evidence type="ECO:0000256" key="2">
    <source>
        <dbReference type="ARBA" id="ARBA00009765"/>
    </source>
</evidence>
<dbReference type="AlphaFoldDB" id="A0AB36FKY8"/>
<evidence type="ECO:0000256" key="10">
    <source>
        <dbReference type="ARBA" id="ARBA00023136"/>
    </source>
</evidence>
<keyword evidence="8 11" id="KW-1133">Transmembrane helix</keyword>
<dbReference type="RefSeq" id="WP_069945534.1">
    <property type="nucleotide sequence ID" value="NZ_MIPW01000069.1"/>
</dbReference>
<keyword evidence="9" id="KW-0406">Ion transport</keyword>
<organism evidence="12 13">
    <name type="scientific">Alteromonas macleodii</name>
    <name type="common">Pseudoalteromonas macleodii</name>
    <dbReference type="NCBI Taxonomy" id="28108"/>
    <lineage>
        <taxon>Bacteria</taxon>
        <taxon>Pseudomonadati</taxon>
        <taxon>Pseudomonadota</taxon>
        <taxon>Gammaproteobacteria</taxon>
        <taxon>Alteromonadales</taxon>
        <taxon>Alteromonadaceae</taxon>
        <taxon>Alteromonas/Salinimonas group</taxon>
        <taxon>Alteromonas</taxon>
    </lineage>
</organism>
<dbReference type="EMBL" id="MIPY01000059">
    <property type="protein sequence ID" value="OES24704.1"/>
    <property type="molecule type" value="Genomic_DNA"/>
</dbReference>
<dbReference type="Pfam" id="PF01544">
    <property type="entry name" value="CorA"/>
    <property type="match status" value="1"/>
</dbReference>
<dbReference type="InterPro" id="IPR002523">
    <property type="entry name" value="MgTranspt_CorA/ZnTranspt_ZntB"/>
</dbReference>
<evidence type="ECO:0000313" key="12">
    <source>
        <dbReference type="EMBL" id="OES24704.1"/>
    </source>
</evidence>
<keyword evidence="3" id="KW-0813">Transport</keyword>
<dbReference type="GO" id="GO:0050897">
    <property type="term" value="F:cobalt ion binding"/>
    <property type="evidence" value="ECO:0007669"/>
    <property type="project" value="TreeGrafter"/>
</dbReference>
<keyword evidence="10 11" id="KW-0472">Membrane</keyword>
<dbReference type="GO" id="GO:0000287">
    <property type="term" value="F:magnesium ion binding"/>
    <property type="evidence" value="ECO:0007669"/>
    <property type="project" value="TreeGrafter"/>
</dbReference>
<evidence type="ECO:0000256" key="11">
    <source>
        <dbReference type="SAM" id="Phobius"/>
    </source>
</evidence>
<evidence type="ECO:0000256" key="9">
    <source>
        <dbReference type="ARBA" id="ARBA00023065"/>
    </source>
</evidence>
<feature type="transmembrane region" description="Helical" evidence="11">
    <location>
        <begin position="303"/>
        <end position="323"/>
    </location>
</feature>
<keyword evidence="5" id="KW-0997">Cell inner membrane</keyword>